<feature type="domain" description="RING-type" evidence="6">
    <location>
        <begin position="167"/>
        <end position="207"/>
    </location>
</feature>
<evidence type="ECO:0000313" key="8">
    <source>
        <dbReference type="EMBL" id="CAI9758942.1"/>
    </source>
</evidence>
<feature type="domain" description="UBP-type" evidence="7">
    <location>
        <begin position="201"/>
        <end position="293"/>
    </location>
</feature>
<keyword evidence="1" id="KW-0479">Metal-binding</keyword>
<dbReference type="GO" id="GO:0005737">
    <property type="term" value="C:cytoplasm"/>
    <property type="evidence" value="ECO:0007669"/>
    <property type="project" value="TreeGrafter"/>
</dbReference>
<dbReference type="InterPro" id="IPR001607">
    <property type="entry name" value="Znf_UBP"/>
</dbReference>
<evidence type="ECO:0000256" key="1">
    <source>
        <dbReference type="ARBA" id="ARBA00022723"/>
    </source>
</evidence>
<accession>A0AAD1YX13</accession>
<dbReference type="Proteomes" id="UP000834106">
    <property type="component" value="Chromosome 4"/>
</dbReference>
<gene>
    <name evidence="8" type="ORF">FPE_LOCUS6372</name>
</gene>
<dbReference type="CDD" id="cd16457">
    <property type="entry name" value="RING-H2_BRAP2"/>
    <property type="match status" value="1"/>
</dbReference>
<sequence>MVTLKIHTVDFPQPLQTTGASGAPKNPNNLKPEELRGVIHVFWKLSHTSTGISLANPSARSTVLYVVAVPNYLFPDDFLLFCESSYLPHFLKILFFINDGVEDRYSVLIRLENQLSADGFYLNFNGKKFKPSEVEVCHVYFAQSVMYTMSAEIATTPPPEFAELPTCPVCLERLDYDTSGIQSTLCDHSFQCSCVLKWTYLSCPVCRLCQQDEKPACSVCGTLNNLWVCLICGFVGCGRYEKGHASGHGSNKQHRFSLEVEKQQIWDYVGDKYVHRLNQSKVDGKSVMKSSHCSSVGECDTCGCDGGAELDGALFDSKVEAIVDEYNHLLAGQLEIQRKHYESLLAKAKSRKESSIAKAVEKAIFSRTHDLQDKLESYEEGKKAVADRNRKLMKKQELQQKKFKAIEEREGLSLKSKEEKVTDLQEQIRDLKFFVEAQRTVANTKDSDSIKGGTVLPVESNLSSSSNRKRQTKPGRRRK</sequence>
<protein>
    <recommendedName>
        <fullName evidence="10">BRCA1-associated protein</fullName>
    </recommendedName>
</protein>
<proteinExistence type="predicted"/>
<dbReference type="SUPFAM" id="SSF57850">
    <property type="entry name" value="RING/U-box"/>
    <property type="match status" value="1"/>
</dbReference>
<evidence type="ECO:0000256" key="3">
    <source>
        <dbReference type="ARBA" id="ARBA00022833"/>
    </source>
</evidence>
<evidence type="ECO:0000313" key="9">
    <source>
        <dbReference type="Proteomes" id="UP000834106"/>
    </source>
</evidence>
<keyword evidence="2 4" id="KW-0863">Zinc-finger</keyword>
<dbReference type="GO" id="GO:0008270">
    <property type="term" value="F:zinc ion binding"/>
    <property type="evidence" value="ECO:0007669"/>
    <property type="project" value="UniProtKB-KW"/>
</dbReference>
<feature type="compositionally biased region" description="Basic residues" evidence="5">
    <location>
        <begin position="467"/>
        <end position="479"/>
    </location>
</feature>
<dbReference type="Pfam" id="PF02148">
    <property type="entry name" value="zf-UBP"/>
    <property type="match status" value="1"/>
</dbReference>
<dbReference type="InterPro" id="IPR047243">
    <property type="entry name" value="RING-H2_BRAP2"/>
</dbReference>
<dbReference type="EMBL" id="OU503039">
    <property type="protein sequence ID" value="CAI9758942.1"/>
    <property type="molecule type" value="Genomic_DNA"/>
</dbReference>
<dbReference type="SMART" id="SM00184">
    <property type="entry name" value="RING"/>
    <property type="match status" value="1"/>
</dbReference>
<keyword evidence="3" id="KW-0862">Zinc</keyword>
<dbReference type="PROSITE" id="PS50089">
    <property type="entry name" value="ZF_RING_2"/>
    <property type="match status" value="1"/>
</dbReference>
<dbReference type="PROSITE" id="PS50271">
    <property type="entry name" value="ZF_UBP"/>
    <property type="match status" value="1"/>
</dbReference>
<evidence type="ECO:0000256" key="5">
    <source>
        <dbReference type="SAM" id="MobiDB-lite"/>
    </source>
</evidence>
<evidence type="ECO:0000259" key="7">
    <source>
        <dbReference type="PROSITE" id="PS50271"/>
    </source>
</evidence>
<dbReference type="PANTHER" id="PTHR24007">
    <property type="entry name" value="BRCA1-ASSOCIATED PROTEIN"/>
    <property type="match status" value="1"/>
</dbReference>
<dbReference type="AlphaFoldDB" id="A0AAD1YX13"/>
<organism evidence="8 9">
    <name type="scientific">Fraxinus pennsylvanica</name>
    <dbReference type="NCBI Taxonomy" id="56036"/>
    <lineage>
        <taxon>Eukaryota</taxon>
        <taxon>Viridiplantae</taxon>
        <taxon>Streptophyta</taxon>
        <taxon>Embryophyta</taxon>
        <taxon>Tracheophyta</taxon>
        <taxon>Spermatophyta</taxon>
        <taxon>Magnoliopsida</taxon>
        <taxon>eudicotyledons</taxon>
        <taxon>Gunneridae</taxon>
        <taxon>Pentapetalae</taxon>
        <taxon>asterids</taxon>
        <taxon>lamiids</taxon>
        <taxon>Lamiales</taxon>
        <taxon>Oleaceae</taxon>
        <taxon>Oleeae</taxon>
        <taxon>Fraxinus</taxon>
    </lineage>
</organism>
<evidence type="ECO:0000256" key="4">
    <source>
        <dbReference type="PROSITE-ProRule" id="PRU00502"/>
    </source>
</evidence>
<dbReference type="InterPro" id="IPR013083">
    <property type="entry name" value="Znf_RING/FYVE/PHD"/>
</dbReference>
<reference evidence="8" key="1">
    <citation type="submission" date="2023-05" db="EMBL/GenBank/DDBJ databases">
        <authorList>
            <person name="Huff M."/>
        </authorList>
    </citation>
    <scope>NUCLEOTIDE SEQUENCE</scope>
</reference>
<dbReference type="GO" id="GO:0016567">
    <property type="term" value="P:protein ubiquitination"/>
    <property type="evidence" value="ECO:0007669"/>
    <property type="project" value="TreeGrafter"/>
</dbReference>
<name>A0AAD1YX13_9LAMI</name>
<dbReference type="InterPro" id="IPR011422">
    <property type="entry name" value="BRAP2/ETP1_RRM"/>
</dbReference>
<evidence type="ECO:0008006" key="10">
    <source>
        <dbReference type="Google" id="ProtNLM"/>
    </source>
</evidence>
<dbReference type="GO" id="GO:0061630">
    <property type="term" value="F:ubiquitin protein ligase activity"/>
    <property type="evidence" value="ECO:0007669"/>
    <property type="project" value="TreeGrafter"/>
</dbReference>
<evidence type="ECO:0000256" key="2">
    <source>
        <dbReference type="ARBA" id="ARBA00022771"/>
    </source>
</evidence>
<keyword evidence="9" id="KW-1185">Reference proteome</keyword>
<feature type="region of interest" description="Disordered" evidence="5">
    <location>
        <begin position="445"/>
        <end position="479"/>
    </location>
</feature>
<dbReference type="InterPro" id="IPR001841">
    <property type="entry name" value="Znf_RING"/>
</dbReference>
<dbReference type="Gene3D" id="3.30.40.10">
    <property type="entry name" value="Zinc/RING finger domain, C3HC4 (zinc finger)"/>
    <property type="match status" value="2"/>
</dbReference>
<dbReference type="Pfam" id="PF07576">
    <property type="entry name" value="BRAP2"/>
    <property type="match status" value="1"/>
</dbReference>
<evidence type="ECO:0000259" key="6">
    <source>
        <dbReference type="PROSITE" id="PS50089"/>
    </source>
</evidence>
<dbReference type="PANTHER" id="PTHR24007:SF10">
    <property type="entry name" value="BRAP2 RING ZNF UBP DOMAIN-CONTAINING PROTEIN 1"/>
    <property type="match status" value="1"/>
</dbReference>
<dbReference type="GO" id="GO:0007265">
    <property type="term" value="P:Ras protein signal transduction"/>
    <property type="evidence" value="ECO:0007669"/>
    <property type="project" value="TreeGrafter"/>
</dbReference>
<dbReference type="SMART" id="SM00290">
    <property type="entry name" value="ZnF_UBP"/>
    <property type="match status" value="1"/>
</dbReference>
<feature type="region of interest" description="Disordered" evidence="5">
    <location>
        <begin position="7"/>
        <end position="29"/>
    </location>
</feature>